<evidence type="ECO:0000313" key="2">
    <source>
        <dbReference type="Proteomes" id="UP000016491"/>
    </source>
</evidence>
<sequence length="41" mass="4991">MLLVPTASSLFLFPLLRYVTYLIRRRNSLISRIWEIYVMNM</sequence>
<dbReference type="AlphaFoldDB" id="A0ABC9TTT8"/>
<reference evidence="1 2" key="1">
    <citation type="submission" date="2013-07" db="EMBL/GenBank/DDBJ databases">
        <authorList>
            <person name="Weinstock G."/>
            <person name="Sodergren E."/>
            <person name="Wylie T."/>
            <person name="Fulton L."/>
            <person name="Fulton R."/>
            <person name="Fronick C."/>
            <person name="O'Laughlin M."/>
            <person name="Godfrey J."/>
            <person name="Miner T."/>
            <person name="Herter B."/>
            <person name="Appelbaum E."/>
            <person name="Cordes M."/>
            <person name="Lek S."/>
            <person name="Wollam A."/>
            <person name="Pepin K.H."/>
            <person name="Palsikar V.B."/>
            <person name="Mitreva M."/>
            <person name="Wilson R.K."/>
        </authorList>
    </citation>
    <scope>NUCLEOTIDE SEQUENCE [LARGE SCALE GENOMIC DNA]</scope>
    <source>
        <strain evidence="1 2">ATCC 14940</strain>
    </source>
</reference>
<dbReference type="EMBL" id="AWSU01000303">
    <property type="protein sequence ID" value="ERI74682.1"/>
    <property type="molecule type" value="Genomic_DNA"/>
</dbReference>
<organism evidence="1 2">
    <name type="scientific">[Clostridium] symbiosum ATCC 14940</name>
    <dbReference type="NCBI Taxonomy" id="411472"/>
    <lineage>
        <taxon>Bacteria</taxon>
        <taxon>Bacillati</taxon>
        <taxon>Bacillota</taxon>
        <taxon>Clostridia</taxon>
        <taxon>Lachnospirales</taxon>
        <taxon>Lachnospiraceae</taxon>
        <taxon>Otoolea</taxon>
    </lineage>
</organism>
<evidence type="ECO:0000313" key="1">
    <source>
        <dbReference type="EMBL" id="ERI74682.1"/>
    </source>
</evidence>
<protein>
    <submittedName>
        <fullName evidence="1">Uncharacterized protein</fullName>
    </submittedName>
</protein>
<proteinExistence type="predicted"/>
<gene>
    <name evidence="1" type="ORF">CLOSYM_03766</name>
</gene>
<name>A0ABC9TTT8_CLOSY</name>
<comment type="caution">
    <text evidence="1">The sequence shown here is derived from an EMBL/GenBank/DDBJ whole genome shotgun (WGS) entry which is preliminary data.</text>
</comment>
<dbReference type="Proteomes" id="UP000016491">
    <property type="component" value="Unassembled WGS sequence"/>
</dbReference>
<accession>A0ABC9TTT8</accession>